<comment type="cofactor">
    <cofactor evidence="2">
        <name>Fe(2+)</name>
        <dbReference type="ChEBI" id="CHEBI:29033"/>
    </cofactor>
    <text evidence="2">Binds 1 Fe(2+) ion.</text>
</comment>
<evidence type="ECO:0000313" key="3">
    <source>
        <dbReference type="EMBL" id="QOW62219.1"/>
    </source>
</evidence>
<dbReference type="SUPFAM" id="SSF56420">
    <property type="entry name" value="Peptide deformylase"/>
    <property type="match status" value="1"/>
</dbReference>
<evidence type="ECO:0000313" key="4">
    <source>
        <dbReference type="Proteomes" id="UP000593915"/>
    </source>
</evidence>
<dbReference type="GO" id="GO:0006412">
    <property type="term" value="P:translation"/>
    <property type="evidence" value="ECO:0007669"/>
    <property type="project" value="UniProtKB-UniRule"/>
</dbReference>
<feature type="binding site" evidence="2">
    <location>
        <position position="98"/>
    </location>
    <ligand>
        <name>Fe cation</name>
        <dbReference type="ChEBI" id="CHEBI:24875"/>
    </ligand>
</feature>
<dbReference type="EC" id="3.5.1.88" evidence="2"/>
<dbReference type="InterPro" id="IPR023635">
    <property type="entry name" value="Peptide_deformylase"/>
</dbReference>
<dbReference type="HAMAP" id="MF_00163">
    <property type="entry name" value="Pep_deformylase"/>
    <property type="match status" value="1"/>
</dbReference>
<keyword evidence="2" id="KW-0408">Iron</keyword>
<dbReference type="InterPro" id="IPR036821">
    <property type="entry name" value="Peptide_deformylase_sf"/>
</dbReference>
<dbReference type="EMBL" id="CP061839">
    <property type="protein sequence ID" value="QOW62219.1"/>
    <property type="molecule type" value="Genomic_DNA"/>
</dbReference>
<dbReference type="NCBIfam" id="TIGR00079">
    <property type="entry name" value="pept_deformyl"/>
    <property type="match status" value="1"/>
</dbReference>
<comment type="function">
    <text evidence="2">Removes the formyl group from the N-terminal Met of newly synthesized proteins. Requires at least a dipeptide for an efficient rate of reaction. N-terminal L-methionine is a prerequisite for activity but the enzyme has broad specificity at other positions.</text>
</comment>
<feature type="active site" evidence="2">
    <location>
        <position position="141"/>
    </location>
</feature>
<dbReference type="Pfam" id="PF01327">
    <property type="entry name" value="Pep_deformylase"/>
    <property type="match status" value="1"/>
</dbReference>
<dbReference type="Gene3D" id="3.90.45.10">
    <property type="entry name" value="Peptide deformylase"/>
    <property type="match status" value="1"/>
</dbReference>
<evidence type="ECO:0000256" key="2">
    <source>
        <dbReference type="HAMAP-Rule" id="MF_00163"/>
    </source>
</evidence>
<protein>
    <recommendedName>
        <fullName evidence="2">Peptide deformylase</fullName>
        <shortName evidence="2">PDF</shortName>
        <ecNumber evidence="2">3.5.1.88</ecNumber>
    </recommendedName>
    <alternativeName>
        <fullName evidence="2">Polypeptide deformylase</fullName>
    </alternativeName>
</protein>
<comment type="similarity">
    <text evidence="1 2">Belongs to the polypeptide deformylase family.</text>
</comment>
<dbReference type="NCBIfam" id="NF001159">
    <property type="entry name" value="PRK00150.1-3"/>
    <property type="match status" value="1"/>
</dbReference>
<feature type="binding site" evidence="2">
    <location>
        <position position="140"/>
    </location>
    <ligand>
        <name>Fe cation</name>
        <dbReference type="ChEBI" id="CHEBI:24875"/>
    </ligand>
</feature>
<dbReference type="AlphaFoldDB" id="A0A7S6WRW3"/>
<dbReference type="Proteomes" id="UP000593915">
    <property type="component" value="Chromosome"/>
</dbReference>
<dbReference type="PANTHER" id="PTHR10458">
    <property type="entry name" value="PEPTIDE DEFORMYLASE"/>
    <property type="match status" value="1"/>
</dbReference>
<proteinExistence type="inferred from homology"/>
<sequence length="178" mass="20456">MPLLRKEKRSKKMKVLYMGEQSLREVSVPVEKIDEELKDFITEMFKTLKKQDGIGLAAPQVGRNIRLFIATVGGEKYIFINPQIIETSQEQCSMEEGCLSIPKIYEVVQRPSNIRVQFMNIEGKIKTIDADGLLARVIQHENDHLNGVLFLDRLDEAAKEQAVKRFEQKKALLLKNRV</sequence>
<dbReference type="GO" id="GO:0042586">
    <property type="term" value="F:peptide deformylase activity"/>
    <property type="evidence" value="ECO:0007669"/>
    <property type="project" value="UniProtKB-UniRule"/>
</dbReference>
<dbReference type="PRINTS" id="PR01576">
    <property type="entry name" value="PDEFORMYLASE"/>
</dbReference>
<name>A0A7S6WRW3_9SPIR</name>
<organism evidence="3 4">
    <name type="scientific">Treponema pedis</name>
    <dbReference type="NCBI Taxonomy" id="409322"/>
    <lineage>
        <taxon>Bacteria</taxon>
        <taxon>Pseudomonadati</taxon>
        <taxon>Spirochaetota</taxon>
        <taxon>Spirochaetia</taxon>
        <taxon>Spirochaetales</taxon>
        <taxon>Treponemataceae</taxon>
        <taxon>Treponema</taxon>
    </lineage>
</organism>
<keyword evidence="2" id="KW-0648">Protein biosynthesis</keyword>
<keyword evidence="2" id="KW-0479">Metal-binding</keyword>
<dbReference type="GO" id="GO:0046872">
    <property type="term" value="F:metal ion binding"/>
    <property type="evidence" value="ECO:0007669"/>
    <property type="project" value="UniProtKB-KW"/>
</dbReference>
<reference evidence="3 4" key="1">
    <citation type="submission" date="2020-09" db="EMBL/GenBank/DDBJ databases">
        <title>Characterization of Treponema spp. from bovine digital dermatitis in Korea.</title>
        <authorList>
            <person name="Espiritu H.M."/>
            <person name="Cho Y.I."/>
            <person name="Mamuad L."/>
        </authorList>
    </citation>
    <scope>NUCLEOTIDE SEQUENCE [LARGE SCALE GENOMIC DNA]</scope>
    <source>
        <strain evidence="3 4">KS1</strain>
    </source>
</reference>
<evidence type="ECO:0000256" key="1">
    <source>
        <dbReference type="ARBA" id="ARBA00010759"/>
    </source>
</evidence>
<dbReference type="CDD" id="cd00487">
    <property type="entry name" value="Pep_deformylase"/>
    <property type="match status" value="1"/>
</dbReference>
<accession>A0A7S6WRW3</accession>
<feature type="binding site" evidence="2">
    <location>
        <position position="144"/>
    </location>
    <ligand>
        <name>Fe cation</name>
        <dbReference type="ChEBI" id="CHEBI:24875"/>
    </ligand>
</feature>
<comment type="catalytic activity">
    <reaction evidence="2">
        <text>N-terminal N-formyl-L-methionyl-[peptide] + H2O = N-terminal L-methionyl-[peptide] + formate</text>
        <dbReference type="Rhea" id="RHEA:24420"/>
        <dbReference type="Rhea" id="RHEA-COMP:10639"/>
        <dbReference type="Rhea" id="RHEA-COMP:10640"/>
        <dbReference type="ChEBI" id="CHEBI:15377"/>
        <dbReference type="ChEBI" id="CHEBI:15740"/>
        <dbReference type="ChEBI" id="CHEBI:49298"/>
        <dbReference type="ChEBI" id="CHEBI:64731"/>
        <dbReference type="EC" id="3.5.1.88"/>
    </reaction>
</comment>
<dbReference type="PANTHER" id="PTHR10458:SF22">
    <property type="entry name" value="PEPTIDE DEFORMYLASE"/>
    <property type="match status" value="1"/>
</dbReference>
<dbReference type="PIRSF" id="PIRSF004749">
    <property type="entry name" value="Pep_def"/>
    <property type="match status" value="1"/>
</dbReference>
<keyword evidence="2 3" id="KW-0378">Hydrolase</keyword>
<gene>
    <name evidence="2 3" type="primary">def</name>
    <name evidence="3" type="ORF">IFE08_11640</name>
</gene>